<sequence>MNVSIILPTYMERENIRLLIRRLVNIFSNRFDSVEFIVVDDNSPDQTAADCRQTFRKDPRVRVFERTGPPSLASSVHEGIKKAKGEYVVVMDTDFNHDPRMVPVMLSKMRGHDLVVGSRFVPGGGMQSPWRYRASKIYNSVLQILFRTGYSDYLSGFYCIRKTCLTKMNTREIFVGYGEYFMRLLADSSRLKLRSLIVPVYYRNRRYGFSKSKFMNMFLVYSRTALSLWIKKTVRFSIKPE</sequence>
<evidence type="ECO:0000313" key="5">
    <source>
        <dbReference type="EMBL" id="OGY20662.1"/>
    </source>
</evidence>
<evidence type="ECO:0000259" key="4">
    <source>
        <dbReference type="Pfam" id="PF00535"/>
    </source>
</evidence>
<dbReference type="Pfam" id="PF00535">
    <property type="entry name" value="Glycos_transf_2"/>
    <property type="match status" value="1"/>
</dbReference>
<reference evidence="5 6" key="1">
    <citation type="journal article" date="2016" name="Nat. Commun.">
        <title>Thousands of microbial genomes shed light on interconnected biogeochemical processes in an aquifer system.</title>
        <authorList>
            <person name="Anantharaman K."/>
            <person name="Brown C.T."/>
            <person name="Hug L.A."/>
            <person name="Sharon I."/>
            <person name="Castelle C.J."/>
            <person name="Probst A.J."/>
            <person name="Thomas B.C."/>
            <person name="Singh A."/>
            <person name="Wilkins M.J."/>
            <person name="Karaoz U."/>
            <person name="Brodie E.L."/>
            <person name="Williams K.H."/>
            <person name="Hubbard S.S."/>
            <person name="Banfield J.F."/>
        </authorList>
    </citation>
    <scope>NUCLEOTIDE SEQUENCE [LARGE SCALE GENOMIC DNA]</scope>
</reference>
<dbReference type="InterPro" id="IPR001173">
    <property type="entry name" value="Glyco_trans_2-like"/>
</dbReference>
<comment type="similarity">
    <text evidence="1">Belongs to the glycosyltransferase 2 family.</text>
</comment>
<name>A0A1G1VZ32_9BACT</name>
<gene>
    <name evidence="5" type="ORF">A3A65_00530</name>
</gene>
<dbReference type="InterPro" id="IPR039528">
    <property type="entry name" value="DPM1-like"/>
</dbReference>
<dbReference type="Gene3D" id="3.90.550.10">
    <property type="entry name" value="Spore Coat Polysaccharide Biosynthesis Protein SpsA, Chain A"/>
    <property type="match status" value="1"/>
</dbReference>
<protein>
    <recommendedName>
        <fullName evidence="4">Glycosyltransferase 2-like domain-containing protein</fullName>
    </recommendedName>
</protein>
<dbReference type="STRING" id="1797593.A3A65_00530"/>
<accession>A0A1G1VZ32</accession>
<dbReference type="PANTHER" id="PTHR43398">
    <property type="entry name" value="DOLICHOL-PHOSPHATE MANNOSYLTRANSFERASE SUBUNIT 1"/>
    <property type="match status" value="1"/>
</dbReference>
<dbReference type="AlphaFoldDB" id="A0A1G1VZ32"/>
<dbReference type="GO" id="GO:0006506">
    <property type="term" value="P:GPI anchor biosynthetic process"/>
    <property type="evidence" value="ECO:0007669"/>
    <property type="project" value="TreeGrafter"/>
</dbReference>
<evidence type="ECO:0000256" key="2">
    <source>
        <dbReference type="ARBA" id="ARBA00022676"/>
    </source>
</evidence>
<dbReference type="PANTHER" id="PTHR43398:SF1">
    <property type="entry name" value="DOLICHOL-PHOSPHATE MANNOSYLTRANSFERASE SUBUNIT 1"/>
    <property type="match status" value="1"/>
</dbReference>
<dbReference type="GO" id="GO:0035269">
    <property type="term" value="P:protein O-linked glycosylation via mannose"/>
    <property type="evidence" value="ECO:0007669"/>
    <property type="project" value="TreeGrafter"/>
</dbReference>
<dbReference type="Proteomes" id="UP000176723">
    <property type="component" value="Unassembled WGS sequence"/>
</dbReference>
<dbReference type="SUPFAM" id="SSF53448">
    <property type="entry name" value="Nucleotide-diphospho-sugar transferases"/>
    <property type="match status" value="1"/>
</dbReference>
<comment type="caution">
    <text evidence="5">The sequence shown here is derived from an EMBL/GenBank/DDBJ whole genome shotgun (WGS) entry which is preliminary data.</text>
</comment>
<dbReference type="InterPro" id="IPR029044">
    <property type="entry name" value="Nucleotide-diphossugar_trans"/>
</dbReference>
<keyword evidence="3" id="KW-0808">Transferase</keyword>
<evidence type="ECO:0000256" key="1">
    <source>
        <dbReference type="ARBA" id="ARBA00006739"/>
    </source>
</evidence>
<keyword evidence="2" id="KW-0328">Glycosyltransferase</keyword>
<evidence type="ECO:0000313" key="6">
    <source>
        <dbReference type="Proteomes" id="UP000176723"/>
    </source>
</evidence>
<dbReference type="GO" id="GO:0006488">
    <property type="term" value="P:dolichol-linked oligosaccharide biosynthetic process"/>
    <property type="evidence" value="ECO:0007669"/>
    <property type="project" value="TreeGrafter"/>
</dbReference>
<feature type="domain" description="Glycosyltransferase 2-like" evidence="4">
    <location>
        <begin position="4"/>
        <end position="157"/>
    </location>
</feature>
<organism evidence="5 6">
    <name type="scientific">Candidatus Chisholmbacteria bacterium RIFCSPLOWO2_01_FULL_49_14</name>
    <dbReference type="NCBI Taxonomy" id="1797593"/>
    <lineage>
        <taxon>Bacteria</taxon>
        <taxon>Candidatus Chisholmiibacteriota</taxon>
    </lineage>
</organism>
<proteinExistence type="inferred from homology"/>
<dbReference type="EMBL" id="MHCL01000025">
    <property type="protein sequence ID" value="OGY20662.1"/>
    <property type="molecule type" value="Genomic_DNA"/>
</dbReference>
<evidence type="ECO:0000256" key="3">
    <source>
        <dbReference type="ARBA" id="ARBA00022679"/>
    </source>
</evidence>
<dbReference type="GO" id="GO:0004582">
    <property type="term" value="F:dolichyl-phosphate beta-D-mannosyltransferase activity"/>
    <property type="evidence" value="ECO:0007669"/>
    <property type="project" value="InterPro"/>
</dbReference>
<dbReference type="GO" id="GO:0016020">
    <property type="term" value="C:membrane"/>
    <property type="evidence" value="ECO:0007669"/>
    <property type="project" value="GOC"/>
</dbReference>